<dbReference type="STRING" id="45351.A7T1C4"/>
<dbReference type="InParanoid" id="A7T1C4"/>
<dbReference type="SUPFAM" id="SSF81383">
    <property type="entry name" value="F-box domain"/>
    <property type="match status" value="1"/>
</dbReference>
<protein>
    <recommendedName>
        <fullName evidence="1">F-box domain-containing protein</fullName>
    </recommendedName>
</protein>
<name>A7T1C4_NEMVE</name>
<dbReference type="Gene3D" id="3.80.10.10">
    <property type="entry name" value="Ribonuclease Inhibitor"/>
    <property type="match status" value="2"/>
</dbReference>
<dbReference type="FunFam" id="1.20.1280.50:FF:000023">
    <property type="entry name" value="F-box/LRR-repeat protein 4"/>
    <property type="match status" value="1"/>
</dbReference>
<dbReference type="GO" id="GO:0031146">
    <property type="term" value="P:SCF-dependent proteasomal ubiquitin-dependent protein catabolic process"/>
    <property type="evidence" value="ECO:0000318"/>
    <property type="project" value="GO_Central"/>
</dbReference>
<organism evidence="2 3">
    <name type="scientific">Nematostella vectensis</name>
    <name type="common">Starlet sea anemone</name>
    <dbReference type="NCBI Taxonomy" id="45351"/>
    <lineage>
        <taxon>Eukaryota</taxon>
        <taxon>Metazoa</taxon>
        <taxon>Cnidaria</taxon>
        <taxon>Anthozoa</taxon>
        <taxon>Hexacorallia</taxon>
        <taxon>Actiniaria</taxon>
        <taxon>Edwardsiidae</taxon>
        <taxon>Nematostella</taxon>
    </lineage>
</organism>
<dbReference type="InterPro" id="IPR036047">
    <property type="entry name" value="F-box-like_dom_sf"/>
</dbReference>
<dbReference type="EMBL" id="DS470097">
    <property type="protein sequence ID" value="EDO30248.1"/>
    <property type="molecule type" value="Genomic_DNA"/>
</dbReference>
<dbReference type="SUPFAM" id="SSF52047">
    <property type="entry name" value="RNI-like"/>
    <property type="match status" value="1"/>
</dbReference>
<dbReference type="InterPro" id="IPR032675">
    <property type="entry name" value="LRR_dom_sf"/>
</dbReference>
<dbReference type="SMART" id="SM00256">
    <property type="entry name" value="FBOX"/>
    <property type="match status" value="1"/>
</dbReference>
<sequence length="568" mass="64039">MEDLPDEIVTSILDYLDPLAKLRLARVNKRFWQIATDPFLHRHSVFRSESYLAENFITSYIKRYGSNLHGLGLSDFYWLKLPVISSIPMCCGNLRYLDLAGCVEIPVHMVFAIFKQNPKINHFGWTVPLDFIHNLKNLSLHQGQSALERIKVLSVLFEDVVSLKLALLVYPMIIYKDGFEPESLLFIHIIPGVISPRLKSLDVVCLDRAQYMVQPKLSCVVLKISIVLKELVDTSDLSSTQLHKQFLSTRELIASASISPHGGIIKGWIKHLLVQKSHTIKTLVVAAPPFLNFWISLLGNGLHMCDIKTLKVLDISFCQDVPVYWMSSVFHANSLRVVNVSHMDCVSGELLKVLAEGSPYLESLNLQGCHDCLQPIDGLKLLSKRCQKLRHLNLCRVHYHSHTSCNELLRVISGMKSLLSLGLAGCSVISHIIFECPEQQSEMFDALAYCQHLQKLTIAGMDVRKGLEFLVKIACSCSQLSFLSLAQLQGLEMSCLPTLTKALSYCWSLTQFRYGTKRPGLAVCLFPYDSNTRDLHDKLFNHAHEKAFPLVHLRNLSLFGSQVATGIR</sequence>
<feature type="domain" description="F-box" evidence="1">
    <location>
        <begin position="1"/>
        <end position="49"/>
    </location>
</feature>
<dbReference type="PANTHER" id="PTHR13318">
    <property type="entry name" value="PARTNER OF PAIRED, ISOFORM B-RELATED"/>
    <property type="match status" value="1"/>
</dbReference>
<dbReference type="OMA" id="PYDSNTR"/>
<dbReference type="Proteomes" id="UP000001593">
    <property type="component" value="Unassembled WGS sequence"/>
</dbReference>
<dbReference type="Pfam" id="PF12937">
    <property type="entry name" value="F-box-like"/>
    <property type="match status" value="1"/>
</dbReference>
<dbReference type="PROSITE" id="PS50181">
    <property type="entry name" value="FBOX"/>
    <property type="match status" value="1"/>
</dbReference>
<dbReference type="GO" id="GO:0019005">
    <property type="term" value="C:SCF ubiquitin ligase complex"/>
    <property type="evidence" value="ECO:0000318"/>
    <property type="project" value="GO_Central"/>
</dbReference>
<keyword evidence="3" id="KW-1185">Reference proteome</keyword>
<gene>
    <name evidence="2" type="ORF">NEMVEDRAFT_v1g220851</name>
</gene>
<dbReference type="HOGENOM" id="CLU_480049_0_0_1"/>
<dbReference type="InterPro" id="IPR001810">
    <property type="entry name" value="F-box_dom"/>
</dbReference>
<evidence type="ECO:0000313" key="3">
    <source>
        <dbReference type="Proteomes" id="UP000001593"/>
    </source>
</evidence>
<reference evidence="2 3" key="1">
    <citation type="journal article" date="2007" name="Science">
        <title>Sea anemone genome reveals ancestral eumetazoan gene repertoire and genomic organization.</title>
        <authorList>
            <person name="Putnam N.H."/>
            <person name="Srivastava M."/>
            <person name="Hellsten U."/>
            <person name="Dirks B."/>
            <person name="Chapman J."/>
            <person name="Salamov A."/>
            <person name="Terry A."/>
            <person name="Shapiro H."/>
            <person name="Lindquist E."/>
            <person name="Kapitonov V.V."/>
            <person name="Jurka J."/>
            <person name="Genikhovich G."/>
            <person name="Grigoriev I.V."/>
            <person name="Lucas S.M."/>
            <person name="Steele R.E."/>
            <person name="Finnerty J.R."/>
            <person name="Technau U."/>
            <person name="Martindale M.Q."/>
            <person name="Rokhsar D.S."/>
        </authorList>
    </citation>
    <scope>NUCLEOTIDE SEQUENCE [LARGE SCALE GENOMIC DNA]</scope>
    <source>
        <strain evidence="3">CH2 X CH6</strain>
    </source>
</reference>
<proteinExistence type="predicted"/>
<evidence type="ECO:0000313" key="2">
    <source>
        <dbReference type="EMBL" id="EDO30248.1"/>
    </source>
</evidence>
<accession>A7T1C4</accession>
<dbReference type="AlphaFoldDB" id="A7T1C4"/>
<evidence type="ECO:0000259" key="1">
    <source>
        <dbReference type="PROSITE" id="PS50181"/>
    </source>
</evidence>